<organism evidence="1 2">
    <name type="scientific">Mycobacteroides chelonae</name>
    <name type="common">Mycobacterium chelonae</name>
    <dbReference type="NCBI Taxonomy" id="1774"/>
    <lineage>
        <taxon>Bacteria</taxon>
        <taxon>Bacillati</taxon>
        <taxon>Actinomycetota</taxon>
        <taxon>Actinomycetes</taxon>
        <taxon>Mycobacteriales</taxon>
        <taxon>Mycobacteriaceae</taxon>
        <taxon>Mycobacteroides</taxon>
    </lineage>
</organism>
<dbReference type="AlphaFoldDB" id="A0A1S1LRI1"/>
<comment type="caution">
    <text evidence="1">The sequence shown here is derived from an EMBL/GenBank/DDBJ whole genome shotgun (WGS) entry which is preliminary data.</text>
</comment>
<dbReference type="EMBL" id="MLIQ01000017">
    <property type="protein sequence ID" value="OHU54171.1"/>
    <property type="molecule type" value="Genomic_DNA"/>
</dbReference>
<protein>
    <submittedName>
        <fullName evidence="1">Pilus biosynthesis protein TadE</fullName>
    </submittedName>
</protein>
<dbReference type="NCBIfam" id="NF041390">
    <property type="entry name" value="TadE_Rv3655c"/>
    <property type="match status" value="1"/>
</dbReference>
<dbReference type="InterPro" id="IPR049790">
    <property type="entry name" value="Rv3655c/TadE"/>
</dbReference>
<accession>A0A1S1LRI1</accession>
<sequence>MTVLVLCSVGIQAVSMQVRCVDASREAARLAARGDEGGGRGVAHRLAPRGAVVEVRRDGDYVVARVTARSRLLPAITIAAESVSAMEPEG</sequence>
<name>A0A1S1LRI1_MYCCH</name>
<evidence type="ECO:0000313" key="1">
    <source>
        <dbReference type="EMBL" id="OHU54171.1"/>
    </source>
</evidence>
<dbReference type="Proteomes" id="UP000180043">
    <property type="component" value="Unassembled WGS sequence"/>
</dbReference>
<proteinExistence type="predicted"/>
<evidence type="ECO:0000313" key="2">
    <source>
        <dbReference type="Proteomes" id="UP000180043"/>
    </source>
</evidence>
<gene>
    <name evidence="1" type="ORF">BKG82_18010</name>
</gene>
<reference evidence="1 2" key="1">
    <citation type="submission" date="2016-10" db="EMBL/GenBank/DDBJ databases">
        <title>Evaluation of Human, Veterinary and Environmental Mycobacterium chelonae Isolates by Core Genome Phylogenomic Analysis, Targeted Gene Comparison, and Anti-microbial Susceptibility Patterns: A Tale of Mistaken Identities.</title>
        <authorList>
            <person name="Fogelson S.B."/>
            <person name="Camus A.C."/>
            <person name="Lorenz W."/>
            <person name="Vasireddy R."/>
            <person name="Vasireddy S."/>
            <person name="Smith T."/>
            <person name="Brown-Elliott B.A."/>
            <person name="Wallace R.J.Jr."/>
            <person name="Hasan N.A."/>
            <person name="Reischl U."/>
            <person name="Sanchez S."/>
        </authorList>
    </citation>
    <scope>NUCLEOTIDE SEQUENCE [LARGE SCALE GENOMIC DNA]</scope>
    <source>
        <strain evidence="1 2">15515</strain>
    </source>
</reference>